<feature type="signal peptide" evidence="1">
    <location>
        <begin position="1"/>
        <end position="18"/>
    </location>
</feature>
<keyword evidence="4" id="KW-1185">Reference proteome</keyword>
<comment type="caution">
    <text evidence="3">The sequence shown here is derived from an EMBL/GenBank/DDBJ whole genome shotgun (WGS) entry which is preliminary data.</text>
</comment>
<organism evidence="3 4">
    <name type="scientific">Parasphingopyxis marina</name>
    <dbReference type="NCBI Taxonomy" id="2761622"/>
    <lineage>
        <taxon>Bacteria</taxon>
        <taxon>Pseudomonadati</taxon>
        <taxon>Pseudomonadota</taxon>
        <taxon>Alphaproteobacteria</taxon>
        <taxon>Sphingomonadales</taxon>
        <taxon>Sphingomonadaceae</taxon>
        <taxon>Parasphingopyxis</taxon>
    </lineage>
</organism>
<name>A0A842I3T3_9SPHN</name>
<feature type="chain" id="PRO_5032659401" evidence="1">
    <location>
        <begin position="19"/>
        <end position="407"/>
    </location>
</feature>
<dbReference type="RefSeq" id="WP_185802426.1">
    <property type="nucleotide sequence ID" value="NZ_JACJVJ010000003.1"/>
</dbReference>
<dbReference type="AlphaFoldDB" id="A0A842I3T3"/>
<sequence length="407" mass="44249">MRRVALLLAAGVSAPTLAANPVPVGDGFSITPIIDARLRYEHVDQAGFARDGDAITLRARAGVEVGHESGFSFLAEGEGTVALNDHYNSTTNGRGMFPVVADPETIELNRLQVGYAGETFVATVGRQRILLGDSRFVGNVGWRENEQTFDAVRIQLRELGPFTADAAYAISERTIFGFDSGIRESFEGDFILLHAGLDLGPVDLTAFAYLLDHDASEPRARFDSQTYGLRATAALPISEGFSINLEASYARQSDYQDYLGPLTADYSADYILLSATTSLAGFNLTLGYEELGSDDGLEAVQTPLATLHKFNGWADIFLITPPMGLRDHYVTIGRSIPGVPFLPDLRAAVTYHAFDSDYGGIDYGSEWDALIGFRIGPFGALVKYANYDADSFGADVERLWAQLEYSF</sequence>
<dbReference type="Proteomes" id="UP000564378">
    <property type="component" value="Unassembled WGS sequence"/>
</dbReference>
<evidence type="ECO:0000313" key="4">
    <source>
        <dbReference type="Proteomes" id="UP000564378"/>
    </source>
</evidence>
<evidence type="ECO:0000259" key="2">
    <source>
        <dbReference type="Pfam" id="PF13372"/>
    </source>
</evidence>
<feature type="domain" description="Alginate export" evidence="2">
    <location>
        <begin position="36"/>
        <end position="167"/>
    </location>
</feature>
<evidence type="ECO:0000313" key="3">
    <source>
        <dbReference type="EMBL" id="MBC2779140.1"/>
    </source>
</evidence>
<dbReference type="InterPro" id="IPR025388">
    <property type="entry name" value="Alginate_export_dom"/>
</dbReference>
<keyword evidence="1" id="KW-0732">Signal</keyword>
<gene>
    <name evidence="3" type="ORF">H6P80_16055</name>
</gene>
<proteinExistence type="predicted"/>
<accession>A0A842I3T3</accession>
<dbReference type="Pfam" id="PF13372">
    <property type="entry name" value="Alginate_exp"/>
    <property type="match status" value="1"/>
</dbReference>
<protein>
    <submittedName>
        <fullName evidence="3">Alginate export family protein</fullName>
    </submittedName>
</protein>
<dbReference type="InterPro" id="IPR023614">
    <property type="entry name" value="Porin_dom_sf"/>
</dbReference>
<dbReference type="SUPFAM" id="SSF56935">
    <property type="entry name" value="Porins"/>
    <property type="match status" value="1"/>
</dbReference>
<evidence type="ECO:0000256" key="1">
    <source>
        <dbReference type="SAM" id="SignalP"/>
    </source>
</evidence>
<dbReference type="EMBL" id="JACJVJ010000003">
    <property type="protein sequence ID" value="MBC2779140.1"/>
    <property type="molecule type" value="Genomic_DNA"/>
</dbReference>
<dbReference type="Gene3D" id="2.40.160.10">
    <property type="entry name" value="Porin"/>
    <property type="match status" value="1"/>
</dbReference>
<reference evidence="3 4" key="1">
    <citation type="submission" date="2020-08" db="EMBL/GenBank/DDBJ databases">
        <title>Draft genome sequence of Parasphingopyxis sp. GrpM-11.</title>
        <authorList>
            <person name="Oh J."/>
            <person name="Roh D.-H."/>
        </authorList>
    </citation>
    <scope>NUCLEOTIDE SEQUENCE [LARGE SCALE GENOMIC DNA]</scope>
    <source>
        <strain evidence="3 4">GrpM-11</strain>
    </source>
</reference>